<dbReference type="AlphaFoldDB" id="A0AAV7VIW7"/>
<gene>
    <name evidence="2" type="ORF">NDU88_005075</name>
</gene>
<evidence type="ECO:0000313" key="2">
    <source>
        <dbReference type="EMBL" id="KAJ1201262.1"/>
    </source>
</evidence>
<dbReference type="EMBL" id="JANPWB010000003">
    <property type="protein sequence ID" value="KAJ1201262.1"/>
    <property type="molecule type" value="Genomic_DNA"/>
</dbReference>
<proteinExistence type="predicted"/>
<feature type="region of interest" description="Disordered" evidence="1">
    <location>
        <begin position="1"/>
        <end position="45"/>
    </location>
</feature>
<keyword evidence="3" id="KW-1185">Reference proteome</keyword>
<feature type="compositionally biased region" description="Pro residues" evidence="1">
    <location>
        <begin position="31"/>
        <end position="40"/>
    </location>
</feature>
<accession>A0AAV7VIW7</accession>
<evidence type="ECO:0000313" key="3">
    <source>
        <dbReference type="Proteomes" id="UP001066276"/>
    </source>
</evidence>
<name>A0AAV7VIW7_PLEWA</name>
<sequence>MGWRGGGGEETPLKSVSSPGAHRGGRSRTPQPHPGRPGPGPLGTLHKVFSDCLGTLWIIVERWNIR</sequence>
<protein>
    <submittedName>
        <fullName evidence="2">Uncharacterized protein</fullName>
    </submittedName>
</protein>
<organism evidence="2 3">
    <name type="scientific">Pleurodeles waltl</name>
    <name type="common">Iberian ribbed newt</name>
    <dbReference type="NCBI Taxonomy" id="8319"/>
    <lineage>
        <taxon>Eukaryota</taxon>
        <taxon>Metazoa</taxon>
        <taxon>Chordata</taxon>
        <taxon>Craniata</taxon>
        <taxon>Vertebrata</taxon>
        <taxon>Euteleostomi</taxon>
        <taxon>Amphibia</taxon>
        <taxon>Batrachia</taxon>
        <taxon>Caudata</taxon>
        <taxon>Salamandroidea</taxon>
        <taxon>Salamandridae</taxon>
        <taxon>Pleurodelinae</taxon>
        <taxon>Pleurodeles</taxon>
    </lineage>
</organism>
<comment type="caution">
    <text evidence="2">The sequence shown here is derived from an EMBL/GenBank/DDBJ whole genome shotgun (WGS) entry which is preliminary data.</text>
</comment>
<evidence type="ECO:0000256" key="1">
    <source>
        <dbReference type="SAM" id="MobiDB-lite"/>
    </source>
</evidence>
<reference evidence="2" key="1">
    <citation type="journal article" date="2022" name="bioRxiv">
        <title>Sequencing and chromosome-scale assembly of the giantPleurodeles waltlgenome.</title>
        <authorList>
            <person name="Brown T."/>
            <person name="Elewa A."/>
            <person name="Iarovenko S."/>
            <person name="Subramanian E."/>
            <person name="Araus A.J."/>
            <person name="Petzold A."/>
            <person name="Susuki M."/>
            <person name="Suzuki K.-i.T."/>
            <person name="Hayashi T."/>
            <person name="Toyoda A."/>
            <person name="Oliveira C."/>
            <person name="Osipova E."/>
            <person name="Leigh N.D."/>
            <person name="Simon A."/>
            <person name="Yun M.H."/>
        </authorList>
    </citation>
    <scope>NUCLEOTIDE SEQUENCE</scope>
    <source>
        <strain evidence="2">20211129_DDA</strain>
        <tissue evidence="2">Liver</tissue>
    </source>
</reference>
<dbReference type="Proteomes" id="UP001066276">
    <property type="component" value="Chromosome 2_1"/>
</dbReference>